<evidence type="ECO:0008006" key="3">
    <source>
        <dbReference type="Google" id="ProtNLM"/>
    </source>
</evidence>
<sequence>MGNNLLNLFIENNKALENVKGSWGMYGFQMKGSALSYTMKNQRVDTERVNLALDIITNNTSIFSNFRGMNKLTTAITISFEENMENSFREIRAIYDSLKESFYNNSYLVITALVIYNARERVKPIEAIKNTRLAYDYMKHHHRFLTGQEDISSAAIIATTSNNLEKTFIDIEKCYEYLKDRKISSSNNIQGLSHMLSLINKSCEDKCNSAIEMNSILKNKKVALKSYYLPMLGVVAFLGDNKEAIADSIIEVDKVLKKEKGFGNFTLGADFRNMISAALVSHEYIDNMDENIKENITNNTNNIALTVAIAVQTAIIVSSASAAAAASASSSS</sequence>
<dbReference type="Proteomes" id="UP000184526">
    <property type="component" value="Unassembled WGS sequence"/>
</dbReference>
<dbReference type="AlphaFoldDB" id="A0A1M5S385"/>
<dbReference type="RefSeq" id="WP_072828730.1">
    <property type="nucleotide sequence ID" value="NZ_FQXP01000003.1"/>
</dbReference>
<protein>
    <recommendedName>
        <fullName evidence="3">DUF4003 domain-containing protein</fullName>
    </recommendedName>
</protein>
<dbReference type="EMBL" id="FQXP01000003">
    <property type="protein sequence ID" value="SHH32931.1"/>
    <property type="molecule type" value="Genomic_DNA"/>
</dbReference>
<gene>
    <name evidence="1" type="ORF">SAMN02745196_00024</name>
</gene>
<organism evidence="1 2">
    <name type="scientific">Clostridium collagenovorans DSM 3089</name>
    <dbReference type="NCBI Taxonomy" id="1121306"/>
    <lineage>
        <taxon>Bacteria</taxon>
        <taxon>Bacillati</taxon>
        <taxon>Bacillota</taxon>
        <taxon>Clostridia</taxon>
        <taxon>Eubacteriales</taxon>
        <taxon>Clostridiaceae</taxon>
        <taxon>Clostridium</taxon>
    </lineage>
</organism>
<keyword evidence="2" id="KW-1185">Reference proteome</keyword>
<evidence type="ECO:0000313" key="2">
    <source>
        <dbReference type="Proteomes" id="UP000184526"/>
    </source>
</evidence>
<name>A0A1M5S385_9CLOT</name>
<dbReference type="Pfam" id="PF13170">
    <property type="entry name" value="DUF4003"/>
    <property type="match status" value="1"/>
</dbReference>
<evidence type="ECO:0000313" key="1">
    <source>
        <dbReference type="EMBL" id="SHH32931.1"/>
    </source>
</evidence>
<dbReference type="OrthoDB" id="1778393at2"/>
<reference evidence="1 2" key="1">
    <citation type="submission" date="2016-11" db="EMBL/GenBank/DDBJ databases">
        <authorList>
            <person name="Jaros S."/>
            <person name="Januszkiewicz K."/>
            <person name="Wedrychowicz H."/>
        </authorList>
    </citation>
    <scope>NUCLEOTIDE SEQUENCE [LARGE SCALE GENOMIC DNA]</scope>
    <source>
        <strain evidence="1 2">DSM 3089</strain>
    </source>
</reference>
<proteinExistence type="predicted"/>
<dbReference type="InterPro" id="IPR025062">
    <property type="entry name" value="DUF4003"/>
</dbReference>
<dbReference type="STRING" id="1121306.SAMN02745196_00024"/>
<accession>A0A1M5S385</accession>